<feature type="domain" description="RBP-J/Cbf11/Cbf12 DNA binding" evidence="8">
    <location>
        <begin position="415"/>
        <end position="646"/>
    </location>
</feature>
<dbReference type="PANTHER" id="PTHR10665">
    <property type="entry name" value="RECOMBINING BINDING PROTEIN SUPPRESSOR OF HAIRLESS"/>
    <property type="match status" value="1"/>
</dbReference>
<dbReference type="SMART" id="SM01268">
    <property type="entry name" value="BTD"/>
    <property type="match status" value="1"/>
</dbReference>
<dbReference type="GO" id="GO:0001228">
    <property type="term" value="F:DNA-binding transcription activator activity, RNA polymerase II-specific"/>
    <property type="evidence" value="ECO:0007669"/>
    <property type="project" value="InterPro"/>
</dbReference>
<keyword evidence="6" id="KW-0539">Nucleus</keyword>
<dbReference type="SUPFAM" id="SSF110217">
    <property type="entry name" value="DNA-binding protein LAG-1 (CSL)"/>
    <property type="match status" value="2"/>
</dbReference>
<dbReference type="Gene3D" id="2.60.40.10">
    <property type="entry name" value="Immunoglobulins"/>
    <property type="match status" value="1"/>
</dbReference>
<dbReference type="InterPro" id="IPR015351">
    <property type="entry name" value="RBP-J/Cbf11/Cbf12_DNA-bd"/>
</dbReference>
<reference evidence="10 11" key="1">
    <citation type="journal article" date="2018" name="MBio">
        <title>Comparative Genomics Reveals the Core Gene Toolbox for the Fungus-Insect Symbiosis.</title>
        <authorList>
            <person name="Wang Y."/>
            <person name="Stata M."/>
            <person name="Wang W."/>
            <person name="Stajich J.E."/>
            <person name="White M.M."/>
            <person name="Moncalvo J.M."/>
        </authorList>
    </citation>
    <scope>NUCLEOTIDE SEQUENCE [LARGE SCALE GENOMIC DNA]</scope>
    <source>
        <strain evidence="10 11">AUS-77-4</strain>
    </source>
</reference>
<evidence type="ECO:0000256" key="7">
    <source>
        <dbReference type="SAM" id="MobiDB-lite"/>
    </source>
</evidence>
<evidence type="ECO:0000259" key="9">
    <source>
        <dbReference type="SMART" id="SM01268"/>
    </source>
</evidence>
<feature type="region of interest" description="Disordered" evidence="7">
    <location>
        <begin position="1027"/>
        <end position="1070"/>
    </location>
</feature>
<keyword evidence="4" id="KW-0238">DNA-binding</keyword>
<dbReference type="STRING" id="61424.A0A2T9Y3T7"/>
<name>A0A2T9Y3T7_9FUNG</name>
<feature type="region of interest" description="Disordered" evidence="7">
    <location>
        <begin position="1421"/>
        <end position="1468"/>
    </location>
</feature>
<dbReference type="Gene3D" id="2.60.40.1450">
    <property type="entry name" value="LAG1, DNA binding domain"/>
    <property type="match status" value="1"/>
</dbReference>
<dbReference type="InterPro" id="IPR008967">
    <property type="entry name" value="p53-like_TF_DNA-bd_sf"/>
</dbReference>
<keyword evidence="5" id="KW-0804">Transcription</keyword>
<evidence type="ECO:0000256" key="2">
    <source>
        <dbReference type="ARBA" id="ARBA00009704"/>
    </source>
</evidence>
<dbReference type="SUPFAM" id="SSF49417">
    <property type="entry name" value="p53-like transcription factors"/>
    <property type="match status" value="2"/>
</dbReference>
<dbReference type="Proteomes" id="UP000245699">
    <property type="component" value="Unassembled WGS sequence"/>
</dbReference>
<comment type="subcellular location">
    <subcellularLocation>
        <location evidence="1">Nucleus</location>
    </subcellularLocation>
</comment>
<evidence type="ECO:0000256" key="4">
    <source>
        <dbReference type="ARBA" id="ARBA00023125"/>
    </source>
</evidence>
<comment type="similarity">
    <text evidence="2">Belongs to the Su(H) family.</text>
</comment>
<dbReference type="Pfam" id="PF09271">
    <property type="entry name" value="LAG1-DNAbind"/>
    <property type="match status" value="1"/>
</dbReference>
<keyword evidence="11" id="KW-1185">Reference proteome</keyword>
<dbReference type="GO" id="GO:0000978">
    <property type="term" value="F:RNA polymerase II cis-regulatory region sequence-specific DNA binding"/>
    <property type="evidence" value="ECO:0007669"/>
    <property type="project" value="InterPro"/>
</dbReference>
<dbReference type="EMBL" id="MBFT01000818">
    <property type="protein sequence ID" value="PVU86973.1"/>
    <property type="molecule type" value="Genomic_DNA"/>
</dbReference>
<keyword evidence="3" id="KW-0805">Transcription regulation</keyword>
<feature type="compositionally biased region" description="Low complexity" evidence="7">
    <location>
        <begin position="1429"/>
        <end position="1442"/>
    </location>
</feature>
<accession>A0A2T9Y3T7</accession>
<gene>
    <name evidence="10" type="ORF">BB559_006299</name>
</gene>
<dbReference type="Pfam" id="PF20144">
    <property type="entry name" value="TIG_SUH"/>
    <property type="match status" value="1"/>
</dbReference>
<evidence type="ECO:0000256" key="5">
    <source>
        <dbReference type="ARBA" id="ARBA00023163"/>
    </source>
</evidence>
<dbReference type="InterPro" id="IPR037095">
    <property type="entry name" value="RBP-J/Cbf11_DNA-bd_sf"/>
</dbReference>
<dbReference type="InterPro" id="IPR015350">
    <property type="entry name" value="Beta-trefoil_DNA-bd_dom"/>
</dbReference>
<evidence type="ECO:0000313" key="11">
    <source>
        <dbReference type="Proteomes" id="UP000245699"/>
    </source>
</evidence>
<evidence type="ECO:0000256" key="6">
    <source>
        <dbReference type="ARBA" id="ARBA00023242"/>
    </source>
</evidence>
<dbReference type="SMART" id="SM01267">
    <property type="entry name" value="LAG1_DNAbind"/>
    <property type="match status" value="1"/>
</dbReference>
<dbReference type="OrthoDB" id="5600360at2759"/>
<evidence type="ECO:0000256" key="3">
    <source>
        <dbReference type="ARBA" id="ARBA00023015"/>
    </source>
</evidence>
<sequence>MQSNNSITINKSWVSEIDKDEDSSARPRKRRITIPNSIISSFNNTQNIMNDTSSSIFDMLPSQDSHLNRISDTNQNEFFTSTLNAASIESQNWENFISDTNWQAKDETNKNSLENNNVSINNHSTDNDAIFTQNFNHSTSNSVYINQPTTDFSPSAITSPANIPRNANFFRNTPLNSKTDQIPSDYVNSYLAITSISQNSPSNFEFPYSGTPKIMGNLSSVDEIPENQLKMAQESVSQFINDFSVNNMAAIEQKQMYHHQNSNSISSVFPKLLDHGSDGTLNMDNQNNYDSPINNNQRKRAGTSVINQDHDFSYSGDNLTRRRHANSLSFSDNLRTNVPPTAQTQNILYNFSARIDSPLSRGVTNNTRNTTYYDGMNHHSRSNSLTYSTQSASCEFDLAPGPGFGTINETGGDKMIMIFTAKVAQKSYGTEKRFLCPPPVVLFFGKDKNYFCNCPDSKNANDNLLTTKKLYQNHMPKVNIEISGMDLNGSAHDFNADAIFTHETSITRKRSGSSSKNNSTTGVDSGCSLTACLNTPNARQNSQLEWIIGTDTNAKVIGNSNESEVIAKINAENDGANSKSGICKLRGRCVSKNLFINDNDDKSKKVRVSVTLTDNHTNERLAEFYSKPIKVISKPSKKRQSIRNVDLCIHHGSVISLFNRLRSQTVSTKYLGVNNSMTSGGPIPEWCANFTDESRDTLANFTNDTPSFVARSSVWDFFIIWIVDLKLAENSEHNKNEPVEHIPGYPPPPIIAQRPRLPPNFIYRTPTTSSTISSSSLPGNHPANYLANNKNTNGNDHEFATVRSSSTPIHYNQTVVLQCLSTGMVSPVMVIRKVERGSIATGSYYAQSPHAEVLGDPVSQLHKVSFEIHKYANRMGHNLGATNILSSTAAAPFDQQKMSSNFNSTNGSNNFPSNPSSNSGSTQGNGKSLPSGQYLSCMNDVAGLQFSTTGKTIVQSGLAQSSAANNLNNNGTGNIGSFGPFAGQPGYLGSQHQSRYNSSVVHPQPMIQNHPSIPYTMNSYYQNNQQSQYFQPSNGNSLSQGHAFSSGIDSQQDYPSGNESPRGIKRRMTGSRTNLIGQDIINNSMINNISHSSANRRRANSSIDVINANNYYASRIGNAFTKNSQSVQVLWNENVGDSAVWTIVGAECATYRFDYFDELSNIKNTLHDQHNSDHLVNDYGQALNDNNIPRHEKGTHIPGQVDQFPSMGFGNQDNVFQEFHQSQLGYMNIIGNIASPQNISTVPESLLYKPQTDRFGIDSQPNVLDENDGSSMINQLQYSLNDQNQAQYIIPHPENVQSNSAIPQSILGYIEEEKTPDAFSNTNQFSLIKDYNPQEYLTNPTTNQLNFSGMTSHIKSTIDTSQLQELTSSKKDIESSAEEPQQSLPVIYTVEVQQNNGILKIDKRGRGLSLASHFMDLALESGQGRDNEPNSNPNSSNFASPSLGKNNGTLDSKKINHEDNSDTKNFDSNNRSILILHGTSFTQNLHIYFDGIPSLSVEYKSPNLIICLGPLASDYKKAALLDMANGGNDNIDNYSKLPFQTSINFLTGHGNLLQSGHHYFVCQ</sequence>
<dbReference type="GO" id="GO:0005634">
    <property type="term" value="C:nucleus"/>
    <property type="evidence" value="ECO:0007669"/>
    <property type="project" value="UniProtKB-SubCell"/>
</dbReference>
<comment type="caution">
    <text evidence="10">The sequence shown here is derived from an EMBL/GenBank/DDBJ whole genome shotgun (WGS) entry which is preliminary data.</text>
</comment>
<dbReference type="InterPro" id="IPR013783">
    <property type="entry name" value="Ig-like_fold"/>
</dbReference>
<dbReference type="InterPro" id="IPR040159">
    <property type="entry name" value="CLS_fam"/>
</dbReference>
<feature type="compositionally biased region" description="Low complexity" evidence="7">
    <location>
        <begin position="899"/>
        <end position="922"/>
    </location>
</feature>
<feature type="compositionally biased region" description="Basic and acidic residues" evidence="7">
    <location>
        <begin position="1451"/>
        <end position="1465"/>
    </location>
</feature>
<protein>
    <recommendedName>
        <fullName evidence="12">LAG1-DNAbind-domain-containing protein</fullName>
    </recommendedName>
</protein>
<evidence type="ECO:0000313" key="10">
    <source>
        <dbReference type="EMBL" id="PVU86973.1"/>
    </source>
</evidence>
<evidence type="ECO:0000259" key="8">
    <source>
        <dbReference type="SMART" id="SM01267"/>
    </source>
</evidence>
<evidence type="ECO:0008006" key="12">
    <source>
        <dbReference type="Google" id="ProtNLM"/>
    </source>
</evidence>
<feature type="compositionally biased region" description="Polar residues" evidence="7">
    <location>
        <begin position="1035"/>
        <end position="1059"/>
    </location>
</feature>
<dbReference type="InterPro" id="IPR038007">
    <property type="entry name" value="RBP-Jkappa_IPT"/>
</dbReference>
<organism evidence="10 11">
    <name type="scientific">Furculomyces boomerangus</name>
    <dbReference type="NCBI Taxonomy" id="61424"/>
    <lineage>
        <taxon>Eukaryota</taxon>
        <taxon>Fungi</taxon>
        <taxon>Fungi incertae sedis</taxon>
        <taxon>Zoopagomycota</taxon>
        <taxon>Kickxellomycotina</taxon>
        <taxon>Harpellomycetes</taxon>
        <taxon>Harpellales</taxon>
        <taxon>Harpellaceae</taxon>
        <taxon>Furculomyces</taxon>
    </lineage>
</organism>
<dbReference type="Gene3D" id="2.80.10.50">
    <property type="match status" value="1"/>
</dbReference>
<evidence type="ECO:0000256" key="1">
    <source>
        <dbReference type="ARBA" id="ARBA00004123"/>
    </source>
</evidence>
<proteinExistence type="inferred from homology"/>
<dbReference type="InterPro" id="IPR036358">
    <property type="entry name" value="BTD_sf"/>
</dbReference>
<feature type="domain" description="Beta-trefoil DNA-binding" evidence="9">
    <location>
        <begin position="647"/>
        <end position="944"/>
    </location>
</feature>
<dbReference type="Pfam" id="PF09270">
    <property type="entry name" value="BTD"/>
    <property type="match status" value="1"/>
</dbReference>
<feature type="region of interest" description="Disordered" evidence="7">
    <location>
        <begin position="897"/>
        <end position="931"/>
    </location>
</feature>